<accession>A0ABN7GZV7</accession>
<name>A0ABN7GZV7_9ENTR</name>
<reference evidence="1" key="1">
    <citation type="submission" date="2020-06" db="EMBL/GenBank/DDBJ databases">
        <authorList>
            <person name="Delgado-Blas J."/>
        </authorList>
    </citation>
    <scope>NUCLEOTIDE SEQUENCE</scope>
    <source>
        <strain evidence="1">BB1480</strain>
    </source>
</reference>
<comment type="caution">
    <text evidence="1">The sequence shown here is derived from an EMBL/GenBank/DDBJ whole genome shotgun (WGS) entry which is preliminary data.</text>
</comment>
<keyword evidence="2" id="KW-1185">Reference proteome</keyword>
<dbReference type="Proteomes" id="UP000837205">
    <property type="component" value="Unassembled WGS sequence"/>
</dbReference>
<dbReference type="EMBL" id="CAIIUA010000001">
    <property type="protein sequence ID" value="CAC9191212.1"/>
    <property type="molecule type" value="Genomic_DNA"/>
</dbReference>
<proteinExistence type="predicted"/>
<sequence length="51" mass="6092">MQEIRFIALLFFKTHVMNTPHIHSMQDLIFELISHELYSLVMALPYYPNVV</sequence>
<organism evidence="1 2">
    <name type="scientific">Citrobacter werkmanii</name>
    <dbReference type="NCBI Taxonomy" id="67827"/>
    <lineage>
        <taxon>Bacteria</taxon>
        <taxon>Pseudomonadati</taxon>
        <taxon>Pseudomonadota</taxon>
        <taxon>Gammaproteobacteria</taxon>
        <taxon>Enterobacterales</taxon>
        <taxon>Enterobacteriaceae</taxon>
        <taxon>Citrobacter</taxon>
        <taxon>Citrobacter freundii complex</taxon>
    </lineage>
</organism>
<evidence type="ECO:0000313" key="2">
    <source>
        <dbReference type="Proteomes" id="UP000837205"/>
    </source>
</evidence>
<protein>
    <submittedName>
        <fullName evidence="1">Uncharacterized protein</fullName>
    </submittedName>
</protein>
<evidence type="ECO:0000313" key="1">
    <source>
        <dbReference type="EMBL" id="CAC9191212.1"/>
    </source>
</evidence>
<gene>
    <name evidence="1" type="ORF">TML_01823</name>
</gene>